<keyword evidence="1" id="KW-1133">Transmembrane helix</keyword>
<proteinExistence type="predicted"/>
<feature type="transmembrane region" description="Helical" evidence="1">
    <location>
        <begin position="12"/>
        <end position="38"/>
    </location>
</feature>
<evidence type="ECO:0000313" key="3">
    <source>
        <dbReference type="Proteomes" id="UP001390339"/>
    </source>
</evidence>
<name>A0ABR2JNF2_9PEZI</name>
<sequence>MANLMAPLGEPGNGLCLFLVVVFAGASIFAYGGIFGYLAGKLQGLRYLISGPQIIDKAYAKLLQPKYTMHGFEWQEQRGVEGIGFVRALRSRLTSHLPQFQPELDRIIRGCLLEELDGPDANG</sequence>
<organism evidence="2 3">
    <name type="scientific">Apiospora arundinis</name>
    <dbReference type="NCBI Taxonomy" id="335852"/>
    <lineage>
        <taxon>Eukaryota</taxon>
        <taxon>Fungi</taxon>
        <taxon>Dikarya</taxon>
        <taxon>Ascomycota</taxon>
        <taxon>Pezizomycotina</taxon>
        <taxon>Sordariomycetes</taxon>
        <taxon>Xylariomycetidae</taxon>
        <taxon>Amphisphaeriales</taxon>
        <taxon>Apiosporaceae</taxon>
        <taxon>Apiospora</taxon>
    </lineage>
</organism>
<keyword evidence="3" id="KW-1185">Reference proteome</keyword>
<evidence type="ECO:0000313" key="2">
    <source>
        <dbReference type="EMBL" id="KAK8880331.1"/>
    </source>
</evidence>
<evidence type="ECO:0000256" key="1">
    <source>
        <dbReference type="SAM" id="Phobius"/>
    </source>
</evidence>
<gene>
    <name evidence="2" type="ORF">PGQ11_001625</name>
</gene>
<dbReference type="EMBL" id="JAPCWZ010000001">
    <property type="protein sequence ID" value="KAK8880331.1"/>
    <property type="molecule type" value="Genomic_DNA"/>
</dbReference>
<keyword evidence="1" id="KW-0472">Membrane</keyword>
<accession>A0ABR2JNF2</accession>
<protein>
    <submittedName>
        <fullName evidence="2">Cytochrome P450</fullName>
    </submittedName>
</protein>
<dbReference type="Proteomes" id="UP001390339">
    <property type="component" value="Unassembled WGS sequence"/>
</dbReference>
<reference evidence="2 3" key="1">
    <citation type="journal article" date="2024" name="IMA Fungus">
        <title>Apiospora arundinis, a panoply of carbohydrate-active enzymes and secondary metabolites.</title>
        <authorList>
            <person name="Sorensen T."/>
            <person name="Petersen C."/>
            <person name="Muurmann A.T."/>
            <person name="Christiansen J.V."/>
            <person name="Brundto M.L."/>
            <person name="Overgaard C.K."/>
            <person name="Boysen A.T."/>
            <person name="Wollenberg R.D."/>
            <person name="Larsen T.O."/>
            <person name="Sorensen J.L."/>
            <person name="Nielsen K.L."/>
            <person name="Sondergaard T.E."/>
        </authorList>
    </citation>
    <scope>NUCLEOTIDE SEQUENCE [LARGE SCALE GENOMIC DNA]</scope>
    <source>
        <strain evidence="2 3">AAU 773</strain>
    </source>
</reference>
<comment type="caution">
    <text evidence="2">The sequence shown here is derived from an EMBL/GenBank/DDBJ whole genome shotgun (WGS) entry which is preliminary data.</text>
</comment>
<keyword evidence="1" id="KW-0812">Transmembrane</keyword>